<sequence>MADAWVELRVHGVSGAPPESMLDGARVRQVAGDEFGRLFRRVDERGAEIPGRDGQAVEGYHWGRFTSGTWSQALWLLLMPFGLVNAAQFTLDPPTTTSGKAGHAVAGAMLRLVGLALTGLIVLGAAVITMDLWAWQRIGPRDEFRYALVPLAALVAPALVLLTCNFLGRARLVGGPQPPTDKTVEQARRARRHARSAVGAGMPGDFWDRDLPSDLVRPAFFGGDPDAPALRLLHIAAGLLLLAVLGFAPDLAAPVAVPPWGFAATLGLLVVVVLIVVLLGDPEESASIDVGPELLRRLKDAFHERAVLVGQVLAVLAVVAFGLAAVRVVLQTPAPAASAHRPGIDEAVYTALLVALGGLAVLALANVIVLRSERRSPARANARFAPYAGGFACTLLTALGLFVGIGFTAAFAAAAARVLSTGGTEVRVPELFSRVVYAWGITTVLIAVVGLVGVLAWYTHRNALQAVATRDFTRPDGLRVPERWVGHIAFAMWTARLKNHLIGPLAFLTGAGAALSVFTVAELWPQVWGRGPQRLPGVLDLVSQSETHGGDGTALVLWIGTLTLTGLASALVVLGRGALLGESTRRDVNAVWDVFAFWPRAVHPFVPPAYSQRAVPDLQSRIRRHLAEIPPGPPTVRDIVLCGHSQGSLLAFAALLRFTGSERGLLDRIGLLTFGSQLQVMFSRAFPAYVNERAIGALFGHLDGAWRNLYRETDRLAGPVLSWRHAPVEDADWFGRDCAPHVVDRPEEDGSRREFGPDWRLLDPPLPDLEQQRRPVDVLRGHGDYWNDLAWGDALMRLRYPPPAPPVPEAPATAAPSTPPAPAPPAPEEPGAEREAAPGRL</sequence>
<feature type="transmembrane region" description="Helical" evidence="2">
    <location>
        <begin position="306"/>
        <end position="328"/>
    </location>
</feature>
<evidence type="ECO:0000256" key="2">
    <source>
        <dbReference type="SAM" id="Phobius"/>
    </source>
</evidence>
<protein>
    <recommendedName>
        <fullName evidence="5">Integral membrane protein</fullName>
    </recommendedName>
</protein>
<feature type="compositionally biased region" description="Basic and acidic residues" evidence="1">
    <location>
        <begin position="744"/>
        <end position="761"/>
    </location>
</feature>
<feature type="transmembrane region" description="Helical" evidence="2">
    <location>
        <begin position="147"/>
        <end position="168"/>
    </location>
</feature>
<feature type="transmembrane region" description="Helical" evidence="2">
    <location>
        <begin position="391"/>
        <end position="416"/>
    </location>
</feature>
<dbReference type="RefSeq" id="WP_343974995.1">
    <property type="nucleotide sequence ID" value="NZ_BAAAJG010000008.1"/>
</dbReference>
<keyword evidence="2" id="KW-0812">Transmembrane</keyword>
<name>A0ABW4FGP4_9PSEU</name>
<evidence type="ECO:0008006" key="5">
    <source>
        <dbReference type="Google" id="ProtNLM"/>
    </source>
</evidence>
<feature type="transmembrane region" description="Helical" evidence="2">
    <location>
        <begin position="260"/>
        <end position="279"/>
    </location>
</feature>
<keyword evidence="2" id="KW-0472">Membrane</keyword>
<feature type="region of interest" description="Disordered" evidence="1">
    <location>
        <begin position="798"/>
        <end position="841"/>
    </location>
</feature>
<feature type="compositionally biased region" description="Pro residues" evidence="1">
    <location>
        <begin position="817"/>
        <end position="828"/>
    </location>
</feature>
<dbReference type="Proteomes" id="UP001597145">
    <property type="component" value="Unassembled WGS sequence"/>
</dbReference>
<feature type="transmembrane region" description="Helical" evidence="2">
    <location>
        <begin position="555"/>
        <end position="575"/>
    </location>
</feature>
<feature type="transmembrane region" description="Helical" evidence="2">
    <location>
        <begin position="348"/>
        <end position="370"/>
    </location>
</feature>
<feature type="transmembrane region" description="Helical" evidence="2">
    <location>
        <begin position="112"/>
        <end position="135"/>
    </location>
</feature>
<evidence type="ECO:0000256" key="1">
    <source>
        <dbReference type="SAM" id="MobiDB-lite"/>
    </source>
</evidence>
<dbReference type="InterPro" id="IPR029058">
    <property type="entry name" value="AB_hydrolase_fold"/>
</dbReference>
<feature type="compositionally biased region" description="Pro residues" evidence="1">
    <location>
        <begin position="800"/>
        <end position="809"/>
    </location>
</feature>
<dbReference type="Gene3D" id="3.40.50.1820">
    <property type="entry name" value="alpha/beta hydrolase"/>
    <property type="match status" value="1"/>
</dbReference>
<feature type="compositionally biased region" description="Basic and acidic residues" evidence="1">
    <location>
        <begin position="831"/>
        <end position="841"/>
    </location>
</feature>
<feature type="transmembrane region" description="Helical" evidence="2">
    <location>
        <begin position="73"/>
        <end position="91"/>
    </location>
</feature>
<proteinExistence type="predicted"/>
<dbReference type="EMBL" id="JBHUCP010000004">
    <property type="protein sequence ID" value="MFD1529094.1"/>
    <property type="molecule type" value="Genomic_DNA"/>
</dbReference>
<feature type="transmembrane region" description="Helical" evidence="2">
    <location>
        <begin position="229"/>
        <end position="248"/>
    </location>
</feature>
<reference evidence="4" key="1">
    <citation type="journal article" date="2019" name="Int. J. Syst. Evol. Microbiol.">
        <title>The Global Catalogue of Microorganisms (GCM) 10K type strain sequencing project: providing services to taxonomists for standard genome sequencing and annotation.</title>
        <authorList>
            <consortium name="The Broad Institute Genomics Platform"/>
            <consortium name="The Broad Institute Genome Sequencing Center for Infectious Disease"/>
            <person name="Wu L."/>
            <person name="Ma J."/>
        </authorList>
    </citation>
    <scope>NUCLEOTIDE SEQUENCE [LARGE SCALE GENOMIC DNA]</scope>
    <source>
        <strain evidence="4">JCM 12165</strain>
    </source>
</reference>
<evidence type="ECO:0000313" key="4">
    <source>
        <dbReference type="Proteomes" id="UP001597145"/>
    </source>
</evidence>
<feature type="region of interest" description="Disordered" evidence="1">
    <location>
        <begin position="744"/>
        <end position="767"/>
    </location>
</feature>
<evidence type="ECO:0000313" key="3">
    <source>
        <dbReference type="EMBL" id="MFD1529094.1"/>
    </source>
</evidence>
<keyword evidence="4" id="KW-1185">Reference proteome</keyword>
<feature type="transmembrane region" description="Helical" evidence="2">
    <location>
        <begin position="501"/>
        <end position="521"/>
    </location>
</feature>
<organism evidence="3 4">
    <name type="scientific">Pseudonocardia aurantiaca</name>
    <dbReference type="NCBI Taxonomy" id="75290"/>
    <lineage>
        <taxon>Bacteria</taxon>
        <taxon>Bacillati</taxon>
        <taxon>Actinomycetota</taxon>
        <taxon>Actinomycetes</taxon>
        <taxon>Pseudonocardiales</taxon>
        <taxon>Pseudonocardiaceae</taxon>
        <taxon>Pseudonocardia</taxon>
    </lineage>
</organism>
<gene>
    <name evidence="3" type="ORF">ACFSCY_06545</name>
</gene>
<keyword evidence="2" id="KW-1133">Transmembrane helix</keyword>
<accession>A0ABW4FGP4</accession>
<comment type="caution">
    <text evidence="3">The sequence shown here is derived from an EMBL/GenBank/DDBJ whole genome shotgun (WGS) entry which is preliminary data.</text>
</comment>
<dbReference type="SUPFAM" id="SSF53474">
    <property type="entry name" value="alpha/beta-Hydrolases"/>
    <property type="match status" value="2"/>
</dbReference>
<feature type="transmembrane region" description="Helical" evidence="2">
    <location>
        <begin position="436"/>
        <end position="458"/>
    </location>
</feature>